<comment type="similarity">
    <text evidence="3">Belongs to the FliM family.</text>
</comment>
<evidence type="ECO:0000256" key="9">
    <source>
        <dbReference type="ARBA" id="ARBA00023143"/>
    </source>
</evidence>
<dbReference type="GO" id="GO:0005886">
    <property type="term" value="C:plasma membrane"/>
    <property type="evidence" value="ECO:0007669"/>
    <property type="project" value="UniProtKB-SubCell"/>
</dbReference>
<dbReference type="GO" id="GO:0050918">
    <property type="term" value="P:positive chemotaxis"/>
    <property type="evidence" value="ECO:0007669"/>
    <property type="project" value="TreeGrafter"/>
</dbReference>
<dbReference type="InterPro" id="IPR001543">
    <property type="entry name" value="FliN-like_C"/>
</dbReference>
<evidence type="ECO:0000313" key="11">
    <source>
        <dbReference type="EMBL" id="PFG30597.1"/>
    </source>
</evidence>
<dbReference type="Pfam" id="PF01052">
    <property type="entry name" value="FliMN_C"/>
    <property type="match status" value="1"/>
</dbReference>
<comment type="subcellular location">
    <subcellularLocation>
        <location evidence="1">Bacterial flagellum basal body</location>
    </subcellularLocation>
    <subcellularLocation>
        <location evidence="2">Cell membrane</location>
        <topology evidence="2">Peripheral membrane protein</topology>
    </subcellularLocation>
</comment>
<accession>A0A2A9DUY7</accession>
<dbReference type="Gene3D" id="3.40.1550.10">
    <property type="entry name" value="CheC-like"/>
    <property type="match status" value="1"/>
</dbReference>
<keyword evidence="6" id="KW-0145">Chemotaxis</keyword>
<evidence type="ECO:0000256" key="1">
    <source>
        <dbReference type="ARBA" id="ARBA00004117"/>
    </source>
</evidence>
<dbReference type="GO" id="GO:0071978">
    <property type="term" value="P:bacterial-type flagellum-dependent swarming motility"/>
    <property type="evidence" value="ECO:0007669"/>
    <property type="project" value="TreeGrafter"/>
</dbReference>
<reference evidence="11 12" key="1">
    <citation type="submission" date="2017-10" db="EMBL/GenBank/DDBJ databases">
        <title>Sequencing the genomes of 1000 actinobacteria strains.</title>
        <authorList>
            <person name="Klenk H.-P."/>
        </authorList>
    </citation>
    <scope>NUCLEOTIDE SEQUENCE [LARGE SCALE GENOMIC DNA]</scope>
    <source>
        <strain evidence="11 12">DSM 21798</strain>
    </source>
</reference>
<keyword evidence="8" id="KW-0472">Membrane</keyword>
<evidence type="ECO:0000313" key="12">
    <source>
        <dbReference type="Proteomes" id="UP000221369"/>
    </source>
</evidence>
<proteinExistence type="inferred from homology"/>
<dbReference type="RefSeq" id="WP_098407032.1">
    <property type="nucleotide sequence ID" value="NZ_PDJE01000001.1"/>
</dbReference>
<dbReference type="Gene3D" id="2.30.330.10">
    <property type="entry name" value="SpoA-like"/>
    <property type="match status" value="1"/>
</dbReference>
<keyword evidence="11" id="KW-0969">Cilium</keyword>
<evidence type="ECO:0000256" key="8">
    <source>
        <dbReference type="ARBA" id="ARBA00023136"/>
    </source>
</evidence>
<dbReference type="EMBL" id="PDJE01000001">
    <property type="protein sequence ID" value="PFG30597.1"/>
    <property type="molecule type" value="Genomic_DNA"/>
</dbReference>
<dbReference type="SUPFAM" id="SSF103039">
    <property type="entry name" value="CheC-like"/>
    <property type="match status" value="1"/>
</dbReference>
<dbReference type="OrthoDB" id="5241113at2"/>
<dbReference type="SUPFAM" id="SSF101801">
    <property type="entry name" value="Surface presentation of antigens (SPOA)"/>
    <property type="match status" value="1"/>
</dbReference>
<dbReference type="InterPro" id="IPR036429">
    <property type="entry name" value="SpoA-like_sf"/>
</dbReference>
<comment type="caution">
    <text evidence="11">The sequence shown here is derived from an EMBL/GenBank/DDBJ whole genome shotgun (WGS) entry which is preliminary data.</text>
</comment>
<evidence type="ECO:0000256" key="5">
    <source>
        <dbReference type="ARBA" id="ARBA00022475"/>
    </source>
</evidence>
<dbReference type="PANTHER" id="PTHR30034:SF6">
    <property type="entry name" value="YOP PROTEINS TRANSLOCATION PROTEIN Q"/>
    <property type="match status" value="1"/>
</dbReference>
<dbReference type="InterPro" id="IPR028976">
    <property type="entry name" value="CheC-like_sf"/>
</dbReference>
<dbReference type="PANTHER" id="PTHR30034">
    <property type="entry name" value="FLAGELLAR MOTOR SWITCH PROTEIN FLIM"/>
    <property type="match status" value="1"/>
</dbReference>
<keyword evidence="12" id="KW-1185">Reference proteome</keyword>
<evidence type="ECO:0000256" key="2">
    <source>
        <dbReference type="ARBA" id="ARBA00004202"/>
    </source>
</evidence>
<dbReference type="CDD" id="cd17908">
    <property type="entry name" value="FliM"/>
    <property type="match status" value="1"/>
</dbReference>
<dbReference type="Pfam" id="PF02154">
    <property type="entry name" value="FliM"/>
    <property type="match status" value="1"/>
</dbReference>
<keyword evidence="5" id="KW-1003">Cell membrane</keyword>
<evidence type="ECO:0000256" key="7">
    <source>
        <dbReference type="ARBA" id="ARBA00022779"/>
    </source>
</evidence>
<keyword evidence="9" id="KW-0975">Bacterial flagellum</keyword>
<evidence type="ECO:0000256" key="6">
    <source>
        <dbReference type="ARBA" id="ARBA00022500"/>
    </source>
</evidence>
<feature type="domain" description="Flagellar motor switch protein FliN-like C-terminal" evidence="10">
    <location>
        <begin position="226"/>
        <end position="294"/>
    </location>
</feature>
<name>A0A2A9DUY7_9MICO</name>
<sequence>MTVQEHSTTVAPARAFAEVYDFGRPATLAREHSRVLELAFETFARQWATQLTAKIRVRSHVTSEQLSMLTYDEYAASLPSTTAMVICTFPDTDHKAVVQFPLSAALSWIIQMLGGRPVTIDDERTFTPIEQALVRRLMSDALEDLEYSFNRLLPDGIAVSAMHYNSQFAQAAASSDLVIVSWFSIRVGDLVSPASIMLPSELVVPRLSSVNPTTPVDNAPDLMRRQVQHTPVELALRLSPVTLTPREVLDFSVGDVITLPHSHDKPLELVVDGQVVAAAAVGSNGSRLACVVTGPTTTEESS</sequence>
<dbReference type="GO" id="GO:0003774">
    <property type="term" value="F:cytoskeletal motor activity"/>
    <property type="evidence" value="ECO:0007669"/>
    <property type="project" value="InterPro"/>
</dbReference>
<dbReference type="PIRSF" id="PIRSF002888">
    <property type="entry name" value="FliM"/>
    <property type="match status" value="1"/>
</dbReference>
<organism evidence="11 12">
    <name type="scientific">Paramicrobacterium agarici</name>
    <dbReference type="NCBI Taxonomy" id="630514"/>
    <lineage>
        <taxon>Bacteria</taxon>
        <taxon>Bacillati</taxon>
        <taxon>Actinomycetota</taxon>
        <taxon>Actinomycetes</taxon>
        <taxon>Micrococcales</taxon>
        <taxon>Microbacteriaceae</taxon>
        <taxon>Paramicrobacterium</taxon>
    </lineage>
</organism>
<evidence type="ECO:0000256" key="4">
    <source>
        <dbReference type="ARBA" id="ARBA00021898"/>
    </source>
</evidence>
<keyword evidence="7" id="KW-0283">Flagellar rotation</keyword>
<keyword evidence="11" id="KW-0282">Flagellum</keyword>
<dbReference type="GO" id="GO:0009425">
    <property type="term" value="C:bacterial-type flagellum basal body"/>
    <property type="evidence" value="ECO:0007669"/>
    <property type="project" value="UniProtKB-SubCell"/>
</dbReference>
<dbReference type="AlphaFoldDB" id="A0A2A9DUY7"/>
<protein>
    <recommendedName>
        <fullName evidence="4">Flagellar motor switch protein FliM</fullName>
    </recommendedName>
</protein>
<dbReference type="InterPro" id="IPR001689">
    <property type="entry name" value="Flag_FliM"/>
</dbReference>
<evidence type="ECO:0000256" key="3">
    <source>
        <dbReference type="ARBA" id="ARBA00011049"/>
    </source>
</evidence>
<evidence type="ECO:0000259" key="10">
    <source>
        <dbReference type="Pfam" id="PF01052"/>
    </source>
</evidence>
<dbReference type="Proteomes" id="UP000221369">
    <property type="component" value="Unassembled WGS sequence"/>
</dbReference>
<keyword evidence="11" id="KW-0966">Cell projection</keyword>
<gene>
    <name evidence="11" type="ORF">ATJ78_1532</name>
</gene>